<evidence type="ECO:0000256" key="5">
    <source>
        <dbReference type="ARBA" id="ARBA00022777"/>
    </source>
</evidence>
<dbReference type="InterPro" id="IPR005946">
    <property type="entry name" value="Rib-P_diPkinase"/>
</dbReference>
<dbReference type="PANTHER" id="PTHR10210">
    <property type="entry name" value="RIBOSE-PHOSPHATE DIPHOSPHOKINASE FAMILY MEMBER"/>
    <property type="match status" value="1"/>
</dbReference>
<reference evidence="9 10" key="1">
    <citation type="submission" date="2017-10" db="EMBL/GenBank/DDBJ databases">
        <title>Draft genome of Longimonas halophila.</title>
        <authorList>
            <person name="Goh K.M."/>
            <person name="Shamsir M.S."/>
            <person name="Lim S.W."/>
        </authorList>
    </citation>
    <scope>NUCLEOTIDE SEQUENCE [LARGE SCALE GENOMIC DNA]</scope>
    <source>
        <strain evidence="9 10">KCTC 42399</strain>
    </source>
</reference>
<sequence>MMSRTSCGCMTLPSDAAFARSFSDALGIACTEARVRRFPDGELEVQWHPGAMPHTAVVVASLAATQTDSLHDRLMQLVFGIHQLKTAGVERCIGVVPYLGYARSDTKTAPTDMVGLQIVMRHLHYAGMDALLTVDVHTPAALHNAFTGSAWSVNAVPPMAKALYAHLPAQVPLSVCAPDVGAWKRARAWAGALSTPARGAVELAMVHKQRIRPDAVTHDAFTGDVEGRTVVVVDDMISTGGTMAQAVRTCYEHGAHAVWAAATHGLLVDPAPVRLAEVGVKGVLIADTIPDDRTVNTPLAERLHVVDVAPTCAEELSAVLPTGEL</sequence>
<accession>A0A2H3P7P0</accession>
<dbReference type="InterPro" id="IPR029099">
    <property type="entry name" value="Pribosyltran_N"/>
</dbReference>
<dbReference type="Gene3D" id="3.40.50.2020">
    <property type="match status" value="2"/>
</dbReference>
<dbReference type="PANTHER" id="PTHR10210:SF32">
    <property type="entry name" value="RIBOSE-PHOSPHATE PYROPHOSPHOKINASE 2"/>
    <property type="match status" value="1"/>
</dbReference>
<dbReference type="GO" id="GO:0016301">
    <property type="term" value="F:kinase activity"/>
    <property type="evidence" value="ECO:0007669"/>
    <property type="project" value="UniProtKB-KW"/>
</dbReference>
<keyword evidence="6" id="KW-0067">ATP-binding</keyword>
<gene>
    <name evidence="9" type="ORF">CRI93_02665</name>
</gene>
<feature type="domain" description="Ribose-phosphate pyrophosphokinase N-terminal" evidence="8">
    <location>
        <begin position="12"/>
        <end position="127"/>
    </location>
</feature>
<dbReference type="Pfam" id="PF13793">
    <property type="entry name" value="Pribosyltran_N"/>
    <property type="match status" value="1"/>
</dbReference>
<dbReference type="InterPro" id="IPR029057">
    <property type="entry name" value="PRTase-like"/>
</dbReference>
<dbReference type="GO" id="GO:0002189">
    <property type="term" value="C:ribose phosphate diphosphokinase complex"/>
    <property type="evidence" value="ECO:0007669"/>
    <property type="project" value="TreeGrafter"/>
</dbReference>
<dbReference type="SMART" id="SM01400">
    <property type="entry name" value="Pribosyltran_N"/>
    <property type="match status" value="1"/>
</dbReference>
<name>A0A2H3P7P0_9BACT</name>
<evidence type="ECO:0000256" key="2">
    <source>
        <dbReference type="ARBA" id="ARBA00022679"/>
    </source>
</evidence>
<dbReference type="GO" id="GO:0005524">
    <property type="term" value="F:ATP binding"/>
    <property type="evidence" value="ECO:0007669"/>
    <property type="project" value="UniProtKB-KW"/>
</dbReference>
<evidence type="ECO:0000313" key="10">
    <source>
        <dbReference type="Proteomes" id="UP000221024"/>
    </source>
</evidence>
<keyword evidence="4" id="KW-0547">Nucleotide-binding</keyword>
<comment type="caution">
    <text evidence="9">The sequence shown here is derived from an EMBL/GenBank/DDBJ whole genome shotgun (WGS) entry which is preliminary data.</text>
</comment>
<evidence type="ECO:0000256" key="7">
    <source>
        <dbReference type="ARBA" id="ARBA00049535"/>
    </source>
</evidence>
<comment type="catalytic activity">
    <reaction evidence="7">
        <text>D-ribose 5-phosphate + ATP = 5-phospho-alpha-D-ribose 1-diphosphate + AMP + H(+)</text>
        <dbReference type="Rhea" id="RHEA:15609"/>
        <dbReference type="ChEBI" id="CHEBI:15378"/>
        <dbReference type="ChEBI" id="CHEBI:30616"/>
        <dbReference type="ChEBI" id="CHEBI:58017"/>
        <dbReference type="ChEBI" id="CHEBI:78346"/>
        <dbReference type="ChEBI" id="CHEBI:456215"/>
        <dbReference type="EC" id="2.7.6.1"/>
    </reaction>
</comment>
<evidence type="ECO:0000256" key="4">
    <source>
        <dbReference type="ARBA" id="ARBA00022741"/>
    </source>
</evidence>
<dbReference type="OrthoDB" id="324294at2"/>
<keyword evidence="10" id="KW-1185">Reference proteome</keyword>
<dbReference type="Proteomes" id="UP000221024">
    <property type="component" value="Unassembled WGS sequence"/>
</dbReference>
<dbReference type="GO" id="GO:0006164">
    <property type="term" value="P:purine nucleotide biosynthetic process"/>
    <property type="evidence" value="ECO:0007669"/>
    <property type="project" value="TreeGrafter"/>
</dbReference>
<dbReference type="GO" id="GO:0000287">
    <property type="term" value="F:magnesium ion binding"/>
    <property type="evidence" value="ECO:0007669"/>
    <property type="project" value="InterPro"/>
</dbReference>
<evidence type="ECO:0000256" key="3">
    <source>
        <dbReference type="ARBA" id="ARBA00022727"/>
    </source>
</evidence>
<dbReference type="CDD" id="cd06223">
    <property type="entry name" value="PRTases_typeI"/>
    <property type="match status" value="1"/>
</dbReference>
<keyword evidence="3" id="KW-0545">Nucleotide biosynthesis</keyword>
<evidence type="ECO:0000313" key="9">
    <source>
        <dbReference type="EMBL" id="PEN08678.1"/>
    </source>
</evidence>
<keyword evidence="5" id="KW-0418">Kinase</keyword>
<dbReference type="EC" id="2.7.6.1" evidence="1"/>
<evidence type="ECO:0000256" key="6">
    <source>
        <dbReference type="ARBA" id="ARBA00022840"/>
    </source>
</evidence>
<dbReference type="EMBL" id="PDEP01000002">
    <property type="protein sequence ID" value="PEN08678.1"/>
    <property type="molecule type" value="Genomic_DNA"/>
</dbReference>
<evidence type="ECO:0000256" key="1">
    <source>
        <dbReference type="ARBA" id="ARBA00013247"/>
    </source>
</evidence>
<dbReference type="NCBIfam" id="TIGR01251">
    <property type="entry name" value="ribP_PPkin"/>
    <property type="match status" value="1"/>
</dbReference>
<dbReference type="GO" id="GO:0004749">
    <property type="term" value="F:ribose phosphate diphosphokinase activity"/>
    <property type="evidence" value="ECO:0007669"/>
    <property type="project" value="UniProtKB-EC"/>
</dbReference>
<dbReference type="GO" id="GO:0005737">
    <property type="term" value="C:cytoplasm"/>
    <property type="evidence" value="ECO:0007669"/>
    <property type="project" value="TreeGrafter"/>
</dbReference>
<dbReference type="SUPFAM" id="SSF53271">
    <property type="entry name" value="PRTase-like"/>
    <property type="match status" value="2"/>
</dbReference>
<protein>
    <recommendedName>
        <fullName evidence="1">ribose-phosphate diphosphokinase</fullName>
        <ecNumber evidence="1">2.7.6.1</ecNumber>
    </recommendedName>
</protein>
<keyword evidence="2" id="KW-0808">Transferase</keyword>
<dbReference type="Pfam" id="PF14572">
    <property type="entry name" value="Pribosyl_synth"/>
    <property type="match status" value="1"/>
</dbReference>
<evidence type="ECO:0000259" key="8">
    <source>
        <dbReference type="Pfam" id="PF13793"/>
    </source>
</evidence>
<proteinExistence type="predicted"/>
<dbReference type="GO" id="GO:0006015">
    <property type="term" value="P:5-phosphoribose 1-diphosphate biosynthetic process"/>
    <property type="evidence" value="ECO:0007669"/>
    <property type="project" value="TreeGrafter"/>
</dbReference>
<organism evidence="9 10">
    <name type="scientific">Longimonas halophila</name>
    <dbReference type="NCBI Taxonomy" id="1469170"/>
    <lineage>
        <taxon>Bacteria</taxon>
        <taxon>Pseudomonadati</taxon>
        <taxon>Rhodothermota</taxon>
        <taxon>Rhodothermia</taxon>
        <taxon>Rhodothermales</taxon>
        <taxon>Salisaetaceae</taxon>
        <taxon>Longimonas</taxon>
    </lineage>
</organism>
<dbReference type="InterPro" id="IPR000836">
    <property type="entry name" value="PRTase_dom"/>
</dbReference>
<dbReference type="AlphaFoldDB" id="A0A2H3P7P0"/>